<dbReference type="OrthoDB" id="2322499at2759"/>
<dbReference type="InterPro" id="IPR036047">
    <property type="entry name" value="F-box-like_dom_sf"/>
</dbReference>
<evidence type="ECO:0000313" key="2">
    <source>
        <dbReference type="EMBL" id="KIY63686.1"/>
    </source>
</evidence>
<reference evidence="2 3" key="1">
    <citation type="journal article" date="2015" name="Fungal Genet. Biol.">
        <title>Evolution of novel wood decay mechanisms in Agaricales revealed by the genome sequences of Fistulina hepatica and Cylindrobasidium torrendii.</title>
        <authorList>
            <person name="Floudas D."/>
            <person name="Held B.W."/>
            <person name="Riley R."/>
            <person name="Nagy L.G."/>
            <person name="Koehler G."/>
            <person name="Ransdell A.S."/>
            <person name="Younus H."/>
            <person name="Chow J."/>
            <person name="Chiniquy J."/>
            <person name="Lipzen A."/>
            <person name="Tritt A."/>
            <person name="Sun H."/>
            <person name="Haridas S."/>
            <person name="LaButti K."/>
            <person name="Ohm R.A."/>
            <person name="Kues U."/>
            <person name="Blanchette R.A."/>
            <person name="Grigoriev I.V."/>
            <person name="Minto R.E."/>
            <person name="Hibbett D.S."/>
        </authorList>
    </citation>
    <scope>NUCLEOTIDE SEQUENCE [LARGE SCALE GENOMIC DNA]</scope>
    <source>
        <strain evidence="2 3">FP15055 ss-10</strain>
    </source>
</reference>
<gene>
    <name evidence="2" type="ORF">CYLTODRAFT_425872</name>
</gene>
<dbReference type="STRING" id="1314674.A0A0D7B2E9"/>
<name>A0A0D7B2E9_9AGAR</name>
<evidence type="ECO:0000313" key="3">
    <source>
        <dbReference type="Proteomes" id="UP000054007"/>
    </source>
</evidence>
<dbReference type="EMBL" id="KN880679">
    <property type="protein sequence ID" value="KIY63686.1"/>
    <property type="molecule type" value="Genomic_DNA"/>
</dbReference>
<feature type="domain" description="F-box" evidence="1">
    <location>
        <begin position="31"/>
        <end position="80"/>
    </location>
</feature>
<sequence length="308" mass="35980">MPAIKKPKETDAGEEDGKVMKADKENVGRLQSFFSSMPEDIVYEILGNVEPIGLVHISRTTKTLRKILLAKSARFIWLESFANIEFYRRKFTSLDHISEPRLAAVLFETRCNACDNPYTTSLPQFECCIRLCVYCMKDSGLFTKDTARAALGWINESSGPDVNLSQSSRDRIAKLATIAPKSNSKELYYVKSFHSLCMECVEMNNKDFASWYDSKKRHYEEVKEEAQIMREFVAWRAHVRAAEWENGRRSRLANKIFERLRLEWPCDSTEGDDRVIEWIKKHSIVRKRRDSRLTDRTYERIRKDMYGE</sequence>
<dbReference type="InterPro" id="IPR001810">
    <property type="entry name" value="F-box_dom"/>
</dbReference>
<evidence type="ECO:0000259" key="1">
    <source>
        <dbReference type="PROSITE" id="PS50181"/>
    </source>
</evidence>
<dbReference type="PROSITE" id="PS50181">
    <property type="entry name" value="FBOX"/>
    <property type="match status" value="1"/>
</dbReference>
<accession>A0A0D7B2E9</accession>
<protein>
    <recommendedName>
        <fullName evidence="1">F-box domain-containing protein</fullName>
    </recommendedName>
</protein>
<dbReference type="Proteomes" id="UP000054007">
    <property type="component" value="Unassembled WGS sequence"/>
</dbReference>
<organism evidence="2 3">
    <name type="scientific">Cylindrobasidium torrendii FP15055 ss-10</name>
    <dbReference type="NCBI Taxonomy" id="1314674"/>
    <lineage>
        <taxon>Eukaryota</taxon>
        <taxon>Fungi</taxon>
        <taxon>Dikarya</taxon>
        <taxon>Basidiomycota</taxon>
        <taxon>Agaricomycotina</taxon>
        <taxon>Agaricomycetes</taxon>
        <taxon>Agaricomycetidae</taxon>
        <taxon>Agaricales</taxon>
        <taxon>Marasmiineae</taxon>
        <taxon>Physalacriaceae</taxon>
        <taxon>Cylindrobasidium</taxon>
    </lineage>
</organism>
<keyword evidence="3" id="KW-1185">Reference proteome</keyword>
<dbReference type="SUPFAM" id="SSF81383">
    <property type="entry name" value="F-box domain"/>
    <property type="match status" value="1"/>
</dbReference>
<proteinExistence type="predicted"/>
<dbReference type="AlphaFoldDB" id="A0A0D7B2E9"/>